<dbReference type="InterPro" id="IPR019888">
    <property type="entry name" value="Tscrpt_reg_AsnC-like"/>
</dbReference>
<feature type="domain" description="Siroheme decarboxylase AsnC-like ligand binding" evidence="6">
    <location>
        <begin position="240"/>
        <end position="326"/>
    </location>
</feature>
<dbReference type="PANTHER" id="PTHR43413:SF1">
    <property type="entry name" value="SIROHEME DECARBOXYLASE NIRL SUBUNIT"/>
    <property type="match status" value="1"/>
</dbReference>
<dbReference type="Proteomes" id="UP000433101">
    <property type="component" value="Unassembled WGS sequence"/>
</dbReference>
<dbReference type="AlphaFoldDB" id="A0A7X3S6G7"/>
<dbReference type="Gene3D" id="3.30.70.3460">
    <property type="match status" value="2"/>
</dbReference>
<evidence type="ECO:0000256" key="4">
    <source>
        <dbReference type="ARBA" id="ARBA00023471"/>
    </source>
</evidence>
<gene>
    <name evidence="8" type="ORF">GR183_03420</name>
</gene>
<organism evidence="8 9">
    <name type="scientific">Stappia sediminis</name>
    <dbReference type="NCBI Taxonomy" id="2692190"/>
    <lineage>
        <taxon>Bacteria</taxon>
        <taxon>Pseudomonadati</taxon>
        <taxon>Pseudomonadota</taxon>
        <taxon>Alphaproteobacteria</taxon>
        <taxon>Hyphomicrobiales</taxon>
        <taxon>Stappiaceae</taxon>
        <taxon>Stappia</taxon>
    </lineage>
</organism>
<dbReference type="InterPro" id="IPR050684">
    <property type="entry name" value="HTH-Siroheme_Decarb"/>
</dbReference>
<comment type="catalytic activity">
    <reaction evidence="5">
        <text>siroheme + 2 H(+) = 12,18-didecarboxysiroheme + 2 CO2</text>
        <dbReference type="Rhea" id="RHEA:19093"/>
        <dbReference type="ChEBI" id="CHEBI:15378"/>
        <dbReference type="ChEBI" id="CHEBI:16526"/>
        <dbReference type="ChEBI" id="CHEBI:60052"/>
        <dbReference type="ChEBI" id="CHEBI:140497"/>
        <dbReference type="EC" id="4.1.1.111"/>
    </reaction>
</comment>
<keyword evidence="9" id="KW-1185">Reference proteome</keyword>
<evidence type="ECO:0000256" key="1">
    <source>
        <dbReference type="ARBA" id="ARBA00023239"/>
    </source>
</evidence>
<dbReference type="SUPFAM" id="SSF46785">
    <property type="entry name" value="Winged helix' DNA-binding domain"/>
    <property type="match status" value="1"/>
</dbReference>
<comment type="pathway">
    <text evidence="2">Porphyrin-containing compound metabolism.</text>
</comment>
<dbReference type="InterPro" id="IPR040523">
    <property type="entry name" value="AsnC_trans_reg2"/>
</dbReference>
<evidence type="ECO:0000256" key="5">
    <source>
        <dbReference type="ARBA" id="ARBA00048470"/>
    </source>
</evidence>
<dbReference type="GO" id="GO:0016829">
    <property type="term" value="F:lyase activity"/>
    <property type="evidence" value="ECO:0007669"/>
    <property type="project" value="UniProtKB-KW"/>
</dbReference>
<reference evidence="8 9" key="1">
    <citation type="submission" date="2019-12" db="EMBL/GenBank/DDBJ databases">
        <authorList>
            <person name="Li M."/>
        </authorList>
    </citation>
    <scope>NUCLEOTIDE SEQUENCE [LARGE SCALE GENOMIC DNA]</scope>
    <source>
        <strain evidence="8 9">GBMRC 2046</strain>
    </source>
</reference>
<dbReference type="Pfam" id="PF22451">
    <property type="entry name" value="NirdL-like_HTH"/>
    <property type="match status" value="2"/>
</dbReference>
<dbReference type="Pfam" id="PF17805">
    <property type="entry name" value="AsnC_trans_reg2"/>
    <property type="match status" value="2"/>
</dbReference>
<dbReference type="InterPro" id="IPR036390">
    <property type="entry name" value="WH_DNA-bd_sf"/>
</dbReference>
<protein>
    <recommendedName>
        <fullName evidence="4">siroheme decarboxylase</fullName>
        <ecNumber evidence="4">4.1.1.111</ecNumber>
    </recommendedName>
</protein>
<feature type="domain" description="Siroheme decarboxylase NirL-like HTH" evidence="7">
    <location>
        <begin position="183"/>
        <end position="229"/>
    </location>
</feature>
<evidence type="ECO:0000256" key="2">
    <source>
        <dbReference type="ARBA" id="ARBA00023444"/>
    </source>
</evidence>
<dbReference type="EMBL" id="WUMV01000001">
    <property type="protein sequence ID" value="MXN63943.1"/>
    <property type="molecule type" value="Genomic_DNA"/>
</dbReference>
<evidence type="ECO:0000256" key="3">
    <source>
        <dbReference type="ARBA" id="ARBA00023457"/>
    </source>
</evidence>
<dbReference type="InterPro" id="IPR053953">
    <property type="entry name" value="NirdL-like_HTH"/>
</dbReference>
<feature type="domain" description="Siroheme decarboxylase AsnC-like ligand binding" evidence="6">
    <location>
        <begin position="76"/>
        <end position="140"/>
    </location>
</feature>
<evidence type="ECO:0000313" key="9">
    <source>
        <dbReference type="Proteomes" id="UP000433101"/>
    </source>
</evidence>
<keyword evidence="1" id="KW-0456">Lyase</keyword>
<evidence type="ECO:0000313" key="8">
    <source>
        <dbReference type="EMBL" id="MXN63943.1"/>
    </source>
</evidence>
<accession>A0A7X3S6G7</accession>
<evidence type="ECO:0000259" key="7">
    <source>
        <dbReference type="Pfam" id="PF22451"/>
    </source>
</evidence>
<dbReference type="EC" id="4.1.1.111" evidence="4"/>
<evidence type="ECO:0000259" key="6">
    <source>
        <dbReference type="Pfam" id="PF17805"/>
    </source>
</evidence>
<sequence length="341" mass="38217">MPTGLDQETQQESKAIDLALLDRWQHDFPLVPHPFQVIASELGLREREVLERFQTLLANNAISRIGAILAPNTVGASTLAAVSVEKVDLDEAVRLINMEHGVNHNYERDHAVNLWFVVTATDEAELDASLARISSRLGKDVFDLRLERPFHLDLGFSIAGRPEDSLVKRRLRPANASMIEPDDREVLAALQDGLPLVFRPFHEIGRHAGRSEADVLARLERLSQAGVIRRFGVVVKHRTLGFGANAMVVFDIADEDVDAVGERLSHVPGVTLCYRRRRASGWPFNLYCMVHARSRAQAEPVIERLKRLTGLTRRDMTVLFSTRCFRQRGPLLGAKQRDSGS</sequence>
<dbReference type="SMART" id="SM00344">
    <property type="entry name" value="HTH_ASNC"/>
    <property type="match status" value="1"/>
</dbReference>
<comment type="caution">
    <text evidence="8">The sequence shown here is derived from an EMBL/GenBank/DDBJ whole genome shotgun (WGS) entry which is preliminary data.</text>
</comment>
<proteinExistence type="inferred from homology"/>
<feature type="domain" description="Siroheme decarboxylase NirL-like HTH" evidence="7">
    <location>
        <begin position="18"/>
        <end position="62"/>
    </location>
</feature>
<dbReference type="PANTHER" id="PTHR43413">
    <property type="entry name" value="TRANSCRIPTIONAL REGULATOR, ASNC FAMILY"/>
    <property type="match status" value="1"/>
</dbReference>
<name>A0A7X3S6G7_9HYPH</name>
<comment type="similarity">
    <text evidence="3">Belongs to the Ahb/Nir family.</text>
</comment>